<proteinExistence type="predicted"/>
<name>A0ABU2UTP8_9ACTN</name>
<sequence>MPERETPWVGDQVRDRDAGQEGIVNDVRPDGTYVLRPVHNRFHHWTAPNADALEVTVSREERLRLRGTES</sequence>
<evidence type="ECO:0000256" key="1">
    <source>
        <dbReference type="SAM" id="MobiDB-lite"/>
    </source>
</evidence>
<protein>
    <recommendedName>
        <fullName evidence="4">DUF2171 domain-containing protein</fullName>
    </recommendedName>
</protein>
<organism evidence="2 3">
    <name type="scientific">Streptomyces hintoniae</name>
    <dbReference type="NCBI Taxonomy" id="3075521"/>
    <lineage>
        <taxon>Bacteria</taxon>
        <taxon>Bacillati</taxon>
        <taxon>Actinomycetota</taxon>
        <taxon>Actinomycetes</taxon>
        <taxon>Kitasatosporales</taxon>
        <taxon>Streptomycetaceae</taxon>
        <taxon>Streptomyces</taxon>
    </lineage>
</organism>
<evidence type="ECO:0000313" key="3">
    <source>
        <dbReference type="Proteomes" id="UP001180489"/>
    </source>
</evidence>
<comment type="caution">
    <text evidence="2">The sequence shown here is derived from an EMBL/GenBank/DDBJ whole genome shotgun (WGS) entry which is preliminary data.</text>
</comment>
<evidence type="ECO:0008006" key="4">
    <source>
        <dbReference type="Google" id="ProtNLM"/>
    </source>
</evidence>
<dbReference type="RefSeq" id="WP_280903322.1">
    <property type="nucleotide sequence ID" value="NZ_JAVRFF010000045.1"/>
</dbReference>
<gene>
    <name evidence="2" type="ORF">RM863_31445</name>
</gene>
<dbReference type="Proteomes" id="UP001180489">
    <property type="component" value="Unassembled WGS sequence"/>
</dbReference>
<keyword evidence="3" id="KW-1185">Reference proteome</keyword>
<feature type="region of interest" description="Disordered" evidence="1">
    <location>
        <begin position="1"/>
        <end position="25"/>
    </location>
</feature>
<dbReference type="EMBL" id="JAVRFF010000045">
    <property type="protein sequence ID" value="MDT0476651.1"/>
    <property type="molecule type" value="Genomic_DNA"/>
</dbReference>
<evidence type="ECO:0000313" key="2">
    <source>
        <dbReference type="EMBL" id="MDT0476651.1"/>
    </source>
</evidence>
<feature type="compositionally biased region" description="Basic and acidic residues" evidence="1">
    <location>
        <begin position="1"/>
        <end position="19"/>
    </location>
</feature>
<accession>A0ABU2UTP8</accession>
<reference evidence="2" key="1">
    <citation type="submission" date="2024-05" db="EMBL/GenBank/DDBJ databases">
        <title>30 novel species of actinomycetes from the DSMZ collection.</title>
        <authorList>
            <person name="Nouioui I."/>
        </authorList>
    </citation>
    <scope>NUCLEOTIDE SEQUENCE</scope>
    <source>
        <strain evidence="2">DSM 41014</strain>
    </source>
</reference>